<feature type="domain" description="Response regulatory" evidence="2">
    <location>
        <begin position="9"/>
        <end position="124"/>
    </location>
</feature>
<dbReference type="Pfam" id="PF13487">
    <property type="entry name" value="HD_5"/>
    <property type="match status" value="1"/>
</dbReference>
<sequence>MSDASQSATILIVDDEPNVISSLKRALHAQPFKLLGATNGESALQLLDEEGADLVICDARMPGMDGPTLLRTIEARRPDCMRILLTGYEDIDQTIRAINEGRIFRYISKPWDDRLLLFAIKQALEHQHIERDRNRLQILTQEQNIALQQVNSELESRVESRTTELMRAAEMLSAANEELKQAYVTATEVFSALLAQRLPRSRQTNKEVIELMRAFCKAQEYSQQLTDDLSMAAALYNLGKLTWNDALIALPPESMDRVQRENYKNYPTTGERLLIALEPAHDAALIIRHHQERWDGAGFPDGLVGNAIPFGARVLKLVVDFVEMKMGMVFARKVPHEEMVEKMPKYAGRLYDPELCAAFIELVKRLEEEKEAESEDVVTHNTSTLRPEMTIARSLHAQNGMLLLKEGTIITERLINKLKDFEENEETQYVIHVLQVLQDEDA</sequence>
<dbReference type="Proteomes" id="UP000266206">
    <property type="component" value="Unassembled WGS sequence"/>
</dbReference>
<feature type="domain" description="HD-GYP" evidence="3">
    <location>
        <begin position="172"/>
        <end position="375"/>
    </location>
</feature>
<dbReference type="InterPro" id="IPR001789">
    <property type="entry name" value="Sig_transdc_resp-reg_receiver"/>
</dbReference>
<dbReference type="RefSeq" id="WP_119515604.1">
    <property type="nucleotide sequence ID" value="NZ_NQYH01000002.1"/>
</dbReference>
<dbReference type="EMBL" id="NQYH01000002">
    <property type="protein sequence ID" value="RIY41711.1"/>
    <property type="molecule type" value="Genomic_DNA"/>
</dbReference>
<dbReference type="OrthoDB" id="9763857at2"/>
<evidence type="ECO:0000259" key="2">
    <source>
        <dbReference type="PROSITE" id="PS50110"/>
    </source>
</evidence>
<organism evidence="4 5">
    <name type="scientific">Neopusillimonas maritima</name>
    <dbReference type="NCBI Taxonomy" id="2026239"/>
    <lineage>
        <taxon>Bacteria</taxon>
        <taxon>Pseudomonadati</taxon>
        <taxon>Pseudomonadota</taxon>
        <taxon>Betaproteobacteria</taxon>
        <taxon>Burkholderiales</taxon>
        <taxon>Alcaligenaceae</taxon>
        <taxon>Neopusillimonas</taxon>
    </lineage>
</organism>
<dbReference type="CDD" id="cd00077">
    <property type="entry name" value="HDc"/>
    <property type="match status" value="1"/>
</dbReference>
<reference evidence="4 5" key="1">
    <citation type="submission" date="2017-08" db="EMBL/GenBank/DDBJ databases">
        <title>Pusillimonas indicus sp. nov., a member of the family Alcaligenaceae isolated from surface seawater.</title>
        <authorList>
            <person name="Li J."/>
        </authorList>
    </citation>
    <scope>NUCLEOTIDE SEQUENCE [LARGE SCALE GENOMIC DNA]</scope>
    <source>
        <strain evidence="4 5">L52-1-41</strain>
    </source>
</reference>
<protein>
    <submittedName>
        <fullName evidence="4">Two-component system response regulator</fullName>
    </submittedName>
</protein>
<dbReference type="PANTHER" id="PTHR45228:SF8">
    <property type="entry name" value="TWO-COMPONENT RESPONSE REGULATOR-RELATED"/>
    <property type="match status" value="1"/>
</dbReference>
<dbReference type="InterPro" id="IPR052020">
    <property type="entry name" value="Cyclic_di-GMP/3'3'-cGAMP_PDE"/>
</dbReference>
<dbReference type="SMART" id="SM00448">
    <property type="entry name" value="REC"/>
    <property type="match status" value="1"/>
</dbReference>
<dbReference type="Gene3D" id="3.40.50.2300">
    <property type="match status" value="1"/>
</dbReference>
<comment type="caution">
    <text evidence="4">The sequence shown here is derived from an EMBL/GenBank/DDBJ whole genome shotgun (WGS) entry which is preliminary data.</text>
</comment>
<evidence type="ECO:0000313" key="4">
    <source>
        <dbReference type="EMBL" id="RIY41711.1"/>
    </source>
</evidence>
<dbReference type="InterPro" id="IPR011006">
    <property type="entry name" value="CheY-like_superfamily"/>
</dbReference>
<dbReference type="SUPFAM" id="SSF52172">
    <property type="entry name" value="CheY-like"/>
    <property type="match status" value="1"/>
</dbReference>
<dbReference type="PROSITE" id="PS51832">
    <property type="entry name" value="HD_GYP"/>
    <property type="match status" value="1"/>
</dbReference>
<dbReference type="PANTHER" id="PTHR45228">
    <property type="entry name" value="CYCLIC DI-GMP PHOSPHODIESTERASE TM_0186-RELATED"/>
    <property type="match status" value="1"/>
</dbReference>
<dbReference type="InterPro" id="IPR037522">
    <property type="entry name" value="HD_GYP_dom"/>
</dbReference>
<dbReference type="SUPFAM" id="SSF109604">
    <property type="entry name" value="HD-domain/PDEase-like"/>
    <property type="match status" value="1"/>
</dbReference>
<evidence type="ECO:0000256" key="1">
    <source>
        <dbReference type="PROSITE-ProRule" id="PRU00169"/>
    </source>
</evidence>
<keyword evidence="1" id="KW-0597">Phosphoprotein</keyword>
<dbReference type="InterPro" id="IPR003607">
    <property type="entry name" value="HD/PDEase_dom"/>
</dbReference>
<dbReference type="AlphaFoldDB" id="A0A3A1YW37"/>
<dbReference type="Pfam" id="PF00072">
    <property type="entry name" value="Response_reg"/>
    <property type="match status" value="1"/>
</dbReference>
<evidence type="ECO:0000313" key="5">
    <source>
        <dbReference type="Proteomes" id="UP000266206"/>
    </source>
</evidence>
<name>A0A3A1YW37_9BURK</name>
<gene>
    <name evidence="4" type="ORF">CJP73_04490</name>
</gene>
<dbReference type="GO" id="GO:0000160">
    <property type="term" value="P:phosphorelay signal transduction system"/>
    <property type="evidence" value="ECO:0007669"/>
    <property type="project" value="InterPro"/>
</dbReference>
<feature type="modified residue" description="4-aspartylphosphate" evidence="1">
    <location>
        <position position="58"/>
    </location>
</feature>
<proteinExistence type="predicted"/>
<dbReference type="CDD" id="cd17569">
    <property type="entry name" value="REC_HupR-like"/>
    <property type="match status" value="1"/>
</dbReference>
<dbReference type="Gene3D" id="1.10.3210.10">
    <property type="entry name" value="Hypothetical protein af1432"/>
    <property type="match status" value="1"/>
</dbReference>
<accession>A0A3A1YW37</accession>
<dbReference type="PROSITE" id="PS50110">
    <property type="entry name" value="RESPONSE_REGULATORY"/>
    <property type="match status" value="1"/>
</dbReference>
<dbReference type="GO" id="GO:0008081">
    <property type="term" value="F:phosphoric diester hydrolase activity"/>
    <property type="evidence" value="ECO:0007669"/>
    <property type="project" value="UniProtKB-ARBA"/>
</dbReference>
<evidence type="ECO:0000259" key="3">
    <source>
        <dbReference type="PROSITE" id="PS51832"/>
    </source>
</evidence>